<dbReference type="InterPro" id="IPR000713">
    <property type="entry name" value="Mur_ligase_N"/>
</dbReference>
<sequence length="105" mass="12169">MTKYHFVGIKGTGMSALAQILQGLHHEVQGSDYDKRFFTQRALEDKKIKLLPFTEANISSDEVVIAGNAFPDQHEEISKAREMGVPVYRYYDFWACWRRTIQVSR</sequence>
<reference evidence="2 3" key="1">
    <citation type="submission" date="2017-11" db="EMBL/GenBank/DDBJ databases">
        <title>Draft Genome Sequence of Sporolactobacillus inulinus NBRC 111894 Isolated from Koso, a Japanese Sugar-Vegetable Fermented Beverage.</title>
        <authorList>
            <person name="Chiou T.Y."/>
            <person name="Oshima K."/>
            <person name="Suda W."/>
            <person name="Hattori M."/>
            <person name="Takahashi T."/>
        </authorList>
    </citation>
    <scope>NUCLEOTIDE SEQUENCE [LARGE SCALE GENOMIC DNA]</scope>
    <source>
        <strain evidence="2 3">NBRC111894</strain>
    </source>
</reference>
<dbReference type="Gene3D" id="3.40.50.720">
    <property type="entry name" value="NAD(P)-binding Rossmann-like Domain"/>
    <property type="match status" value="1"/>
</dbReference>
<dbReference type="SUPFAM" id="SSF51984">
    <property type="entry name" value="MurCD N-terminal domain"/>
    <property type="match status" value="1"/>
</dbReference>
<gene>
    <name evidence="2" type="ORF">NBRC111894_3097</name>
</gene>
<name>A0A4Y1ZEW8_9BACL</name>
<evidence type="ECO:0000313" key="2">
    <source>
        <dbReference type="EMBL" id="GAY77543.1"/>
    </source>
</evidence>
<dbReference type="GO" id="GO:0008763">
    <property type="term" value="F:UDP-N-acetylmuramate-L-alanine ligase activity"/>
    <property type="evidence" value="ECO:0007669"/>
    <property type="project" value="UniProtKB-EC"/>
</dbReference>
<protein>
    <submittedName>
        <fullName evidence="2">UDP-N-acetylmuramate-alanine ligase</fullName>
        <ecNumber evidence="2">6.3.2.8</ecNumber>
    </submittedName>
</protein>
<evidence type="ECO:0000259" key="1">
    <source>
        <dbReference type="Pfam" id="PF01225"/>
    </source>
</evidence>
<dbReference type="PANTHER" id="PTHR43445">
    <property type="entry name" value="UDP-N-ACETYLMURAMATE--L-ALANINE LIGASE-RELATED"/>
    <property type="match status" value="1"/>
</dbReference>
<dbReference type="PANTHER" id="PTHR43445:SF3">
    <property type="entry name" value="UDP-N-ACETYLMURAMATE--L-ALANINE LIGASE"/>
    <property type="match status" value="1"/>
</dbReference>
<dbReference type="Proteomes" id="UP000319716">
    <property type="component" value="Unassembled WGS sequence"/>
</dbReference>
<dbReference type="Pfam" id="PF01225">
    <property type="entry name" value="Mur_ligase"/>
    <property type="match status" value="1"/>
</dbReference>
<organism evidence="2 3">
    <name type="scientific">Sporolactobacillus inulinus</name>
    <dbReference type="NCBI Taxonomy" id="2078"/>
    <lineage>
        <taxon>Bacteria</taxon>
        <taxon>Bacillati</taxon>
        <taxon>Bacillota</taxon>
        <taxon>Bacilli</taxon>
        <taxon>Bacillales</taxon>
        <taxon>Sporolactobacillaceae</taxon>
        <taxon>Sporolactobacillus</taxon>
    </lineage>
</organism>
<accession>A0A4Y1ZEW8</accession>
<dbReference type="EC" id="6.3.2.8" evidence="2"/>
<comment type="caution">
    <text evidence="2">The sequence shown here is derived from an EMBL/GenBank/DDBJ whole genome shotgun (WGS) entry which is preliminary data.</text>
</comment>
<dbReference type="AlphaFoldDB" id="A0A4Y1ZEW8"/>
<proteinExistence type="predicted"/>
<dbReference type="InterPro" id="IPR050061">
    <property type="entry name" value="MurCDEF_pg_biosynth"/>
</dbReference>
<feature type="domain" description="Mur ligase N-terminal catalytic" evidence="1">
    <location>
        <begin position="3"/>
        <end position="93"/>
    </location>
</feature>
<evidence type="ECO:0000313" key="3">
    <source>
        <dbReference type="Proteomes" id="UP000319716"/>
    </source>
</evidence>
<keyword evidence="2" id="KW-0436">Ligase</keyword>
<dbReference type="EMBL" id="BEXB01000028">
    <property type="protein sequence ID" value="GAY77543.1"/>
    <property type="molecule type" value="Genomic_DNA"/>
</dbReference>